<evidence type="ECO:0000313" key="3">
    <source>
        <dbReference type="EMBL" id="GFR48210.1"/>
    </source>
</evidence>
<dbReference type="AlphaFoldDB" id="A0AAD3DU95"/>
<protein>
    <submittedName>
        <fullName evidence="3">Uncharacterized protein</fullName>
    </submittedName>
</protein>
<dbReference type="Pfam" id="PF13561">
    <property type="entry name" value="adh_short_C2"/>
    <property type="match status" value="1"/>
</dbReference>
<evidence type="ECO:0000256" key="2">
    <source>
        <dbReference type="ARBA" id="ARBA00023002"/>
    </source>
</evidence>
<reference evidence="3 4" key="1">
    <citation type="journal article" date="2021" name="Sci. Rep.">
        <title>Genome sequencing of the multicellular alga Astrephomene provides insights into convergent evolution of germ-soma differentiation.</title>
        <authorList>
            <person name="Yamashita S."/>
            <person name="Yamamoto K."/>
            <person name="Matsuzaki R."/>
            <person name="Suzuki S."/>
            <person name="Yamaguchi H."/>
            <person name="Hirooka S."/>
            <person name="Minakuchi Y."/>
            <person name="Miyagishima S."/>
            <person name="Kawachi M."/>
            <person name="Toyoda A."/>
            <person name="Nozaki H."/>
        </authorList>
    </citation>
    <scope>NUCLEOTIDE SEQUENCE [LARGE SCALE GENOMIC DNA]</scope>
    <source>
        <strain evidence="3 4">NIES-4017</strain>
    </source>
</reference>
<dbReference type="InterPro" id="IPR036291">
    <property type="entry name" value="NAD(P)-bd_dom_sf"/>
</dbReference>
<dbReference type="CDD" id="cd05233">
    <property type="entry name" value="SDR_c"/>
    <property type="match status" value="1"/>
</dbReference>
<dbReference type="EMBL" id="BMAR01000022">
    <property type="protein sequence ID" value="GFR48210.1"/>
    <property type="molecule type" value="Genomic_DNA"/>
</dbReference>
<dbReference type="InterPro" id="IPR002347">
    <property type="entry name" value="SDR_fam"/>
</dbReference>
<keyword evidence="4" id="KW-1185">Reference proteome</keyword>
<dbReference type="Proteomes" id="UP001054857">
    <property type="component" value="Unassembled WGS sequence"/>
</dbReference>
<dbReference type="PANTHER" id="PTHR42760">
    <property type="entry name" value="SHORT-CHAIN DEHYDROGENASES/REDUCTASES FAMILY MEMBER"/>
    <property type="match status" value="1"/>
</dbReference>
<gene>
    <name evidence="3" type="ORF">Agub_g10070</name>
</gene>
<keyword evidence="2" id="KW-0560">Oxidoreductase</keyword>
<evidence type="ECO:0000313" key="4">
    <source>
        <dbReference type="Proteomes" id="UP001054857"/>
    </source>
</evidence>
<dbReference type="Gene3D" id="3.40.50.720">
    <property type="entry name" value="NAD(P)-binding Rossmann-like Domain"/>
    <property type="match status" value="1"/>
</dbReference>
<comment type="caution">
    <text evidence="3">The sequence shown here is derived from an EMBL/GenBank/DDBJ whole genome shotgun (WGS) entry which is preliminary data.</text>
</comment>
<proteinExistence type="inferred from homology"/>
<sequence length="146" mass="15561">MRTAVVSGVARPTGIGRQIARTLLNKGYKVVGCDIAPEESPDVPQSPAYSFVKVDVRRLEDVHALRDNVERVADGPHLNVLVNNAGIATPNLDSADPVGSWHSFIDTNLTGAFLMSHALQPLLQPGSSAIIHISSTRALQSEPGCE</sequence>
<dbReference type="PRINTS" id="PR00081">
    <property type="entry name" value="GDHRDH"/>
</dbReference>
<organism evidence="3 4">
    <name type="scientific">Astrephomene gubernaculifera</name>
    <dbReference type="NCBI Taxonomy" id="47775"/>
    <lineage>
        <taxon>Eukaryota</taxon>
        <taxon>Viridiplantae</taxon>
        <taxon>Chlorophyta</taxon>
        <taxon>core chlorophytes</taxon>
        <taxon>Chlorophyceae</taxon>
        <taxon>CS clade</taxon>
        <taxon>Chlamydomonadales</taxon>
        <taxon>Astrephomenaceae</taxon>
        <taxon>Astrephomene</taxon>
    </lineage>
</organism>
<name>A0AAD3DU95_9CHLO</name>
<accession>A0AAD3DU95</accession>
<evidence type="ECO:0000256" key="1">
    <source>
        <dbReference type="ARBA" id="ARBA00006484"/>
    </source>
</evidence>
<dbReference type="PANTHER" id="PTHR42760:SF133">
    <property type="entry name" value="3-OXOACYL-[ACYL-CARRIER-PROTEIN] REDUCTASE"/>
    <property type="match status" value="1"/>
</dbReference>
<dbReference type="SUPFAM" id="SSF51735">
    <property type="entry name" value="NAD(P)-binding Rossmann-fold domains"/>
    <property type="match status" value="1"/>
</dbReference>
<dbReference type="GO" id="GO:0016616">
    <property type="term" value="F:oxidoreductase activity, acting on the CH-OH group of donors, NAD or NADP as acceptor"/>
    <property type="evidence" value="ECO:0007669"/>
    <property type="project" value="TreeGrafter"/>
</dbReference>
<feature type="non-terminal residue" evidence="3">
    <location>
        <position position="1"/>
    </location>
</feature>
<comment type="similarity">
    <text evidence="1">Belongs to the short-chain dehydrogenases/reductases (SDR) family.</text>
</comment>